<dbReference type="Gene3D" id="3.40.50.720">
    <property type="entry name" value="NAD(P)-binding Rossmann-like Domain"/>
    <property type="match status" value="1"/>
</dbReference>
<keyword evidence="1" id="KW-0560">Oxidoreductase</keyword>
<organism evidence="3 4">
    <name type="scientific">Microbispora corallina</name>
    <dbReference type="NCBI Taxonomy" id="83302"/>
    <lineage>
        <taxon>Bacteria</taxon>
        <taxon>Bacillati</taxon>
        <taxon>Actinomycetota</taxon>
        <taxon>Actinomycetes</taxon>
        <taxon>Streptosporangiales</taxon>
        <taxon>Streptosporangiaceae</taxon>
        <taxon>Microbispora</taxon>
    </lineage>
</organism>
<dbReference type="RefSeq" id="WP_204055662.1">
    <property type="nucleotide sequence ID" value="NZ_BAAAGP010000003.1"/>
</dbReference>
<evidence type="ECO:0000259" key="2">
    <source>
        <dbReference type="Pfam" id="PF03807"/>
    </source>
</evidence>
<dbReference type="PANTHER" id="PTHR14239:SF10">
    <property type="entry name" value="REDUCTASE"/>
    <property type="match status" value="1"/>
</dbReference>
<dbReference type="InterPro" id="IPR036291">
    <property type="entry name" value="NAD(P)-bd_dom_sf"/>
</dbReference>
<evidence type="ECO:0000313" key="3">
    <source>
        <dbReference type="EMBL" id="GIH37960.1"/>
    </source>
</evidence>
<evidence type="ECO:0000313" key="4">
    <source>
        <dbReference type="Proteomes" id="UP000603904"/>
    </source>
</evidence>
<gene>
    <name evidence="3" type="ORF">Mco01_09600</name>
</gene>
<comment type="caution">
    <text evidence="3">The sequence shown here is derived from an EMBL/GenBank/DDBJ whole genome shotgun (WGS) entry which is preliminary data.</text>
</comment>
<dbReference type="EMBL" id="BOOC01000003">
    <property type="protein sequence ID" value="GIH37960.1"/>
    <property type="molecule type" value="Genomic_DNA"/>
</dbReference>
<name>A0ABQ4FT15_9ACTN</name>
<dbReference type="InterPro" id="IPR028939">
    <property type="entry name" value="P5C_Rdtase_cat_N"/>
</dbReference>
<accession>A0ABQ4FT15</accession>
<dbReference type="InterPro" id="IPR051267">
    <property type="entry name" value="STEAP_metalloreductase"/>
</dbReference>
<protein>
    <submittedName>
        <fullName evidence="3">NADP oxidoreductase</fullName>
    </submittedName>
</protein>
<keyword evidence="4" id="KW-1185">Reference proteome</keyword>
<proteinExistence type="predicted"/>
<sequence length="208" mass="21864">MVIGLIGSGKIGGTVAKLAVDAGHSVVLSNSRGPETLAQLVARLGPDARAATAAEAAAAGDVVVVTIPFGRYREVPVEPLDGKIVIDTNNYYHERDGRFPEIDAGETTDSEVLAAHLPGSRVVKAFNSIHFAELADQGLPRGAEGRRALPIAGDDEEAKKVVADLIDSFGFDVVDAGPLAEGRRFQRDKPAYGPRLTADELREALAKG</sequence>
<reference evidence="3 4" key="1">
    <citation type="submission" date="2021-01" db="EMBL/GenBank/DDBJ databases">
        <title>Whole genome shotgun sequence of Microbispora corallina NBRC 16416.</title>
        <authorList>
            <person name="Komaki H."/>
            <person name="Tamura T."/>
        </authorList>
    </citation>
    <scope>NUCLEOTIDE SEQUENCE [LARGE SCALE GENOMIC DNA]</scope>
    <source>
        <strain evidence="3 4">NBRC 16416</strain>
    </source>
</reference>
<dbReference type="PANTHER" id="PTHR14239">
    <property type="entry name" value="DUDULIN-RELATED"/>
    <property type="match status" value="1"/>
</dbReference>
<feature type="domain" description="Pyrroline-5-carboxylate reductase catalytic N-terminal" evidence="2">
    <location>
        <begin position="3"/>
        <end position="91"/>
    </location>
</feature>
<dbReference type="Proteomes" id="UP000603904">
    <property type="component" value="Unassembled WGS sequence"/>
</dbReference>
<dbReference type="Pfam" id="PF03807">
    <property type="entry name" value="F420_oxidored"/>
    <property type="match status" value="1"/>
</dbReference>
<dbReference type="SUPFAM" id="SSF51735">
    <property type="entry name" value="NAD(P)-binding Rossmann-fold domains"/>
    <property type="match status" value="1"/>
</dbReference>
<evidence type="ECO:0000256" key="1">
    <source>
        <dbReference type="ARBA" id="ARBA00023002"/>
    </source>
</evidence>